<dbReference type="SUPFAM" id="SSF52242">
    <property type="entry name" value="Cobalamin (vitamin B12)-binding domain"/>
    <property type="match status" value="1"/>
</dbReference>
<keyword evidence="7" id="KW-0411">Iron-sulfur</keyword>
<dbReference type="Gene3D" id="3.40.50.280">
    <property type="entry name" value="Cobalamin-binding domain"/>
    <property type="match status" value="1"/>
</dbReference>
<dbReference type="OrthoDB" id="9801659at2"/>
<evidence type="ECO:0000256" key="2">
    <source>
        <dbReference type="ARBA" id="ARBA00022603"/>
    </source>
</evidence>
<dbReference type="GO" id="GO:0003824">
    <property type="term" value="F:catalytic activity"/>
    <property type="evidence" value="ECO:0007669"/>
    <property type="project" value="InterPro"/>
</dbReference>
<dbReference type="InterPro" id="IPR006158">
    <property type="entry name" value="Cobalamin-bd"/>
</dbReference>
<dbReference type="SFLD" id="SFLDG01082">
    <property type="entry name" value="B12-binding_domain_containing"/>
    <property type="match status" value="1"/>
</dbReference>
<dbReference type="SFLD" id="SFLDS00029">
    <property type="entry name" value="Radical_SAM"/>
    <property type="match status" value="1"/>
</dbReference>
<dbReference type="Pfam" id="PF02310">
    <property type="entry name" value="B12-binding"/>
    <property type="match status" value="1"/>
</dbReference>
<dbReference type="EMBL" id="MLBF01000033">
    <property type="protein sequence ID" value="OLN29405.1"/>
    <property type="molecule type" value="Genomic_DNA"/>
</dbReference>
<dbReference type="GO" id="GO:0005829">
    <property type="term" value="C:cytosol"/>
    <property type="evidence" value="ECO:0007669"/>
    <property type="project" value="TreeGrafter"/>
</dbReference>
<feature type="domain" description="B12-binding" evidence="8">
    <location>
        <begin position="6"/>
        <end position="147"/>
    </location>
</feature>
<dbReference type="GO" id="GO:0051539">
    <property type="term" value="F:4 iron, 4 sulfur cluster binding"/>
    <property type="evidence" value="ECO:0007669"/>
    <property type="project" value="UniProtKB-KW"/>
</dbReference>
<sequence length="550" mass="62968">MSQLKRDVVLVNPKDGDMPYDYYATYENLGIAYLTASLRDNGISVAIVDAYARNMDYEEVLREIASYSPRLVGFTSTYRSYPEAVIIAESVKNIASGVHITIGGEHVTYAANEILNETTLFDSIVLGEGEVTIVELFKAISSGNDLASVQGLSYRKNGQIFKNNYCLPISDLDTIPFPARDTLDYCIENHKPGLIGILGSRGCAFNCSFCNANEFFSLGTKPSWRKRSPKNIVDELEYIYKNYYDKGLYKLIYFYDATFVYPNPSGRQWVREICEEIIKRDIHVTFEINCRADSFTGIDDDLVPLLKKAGLKSVFVGLESGSEDVLSHYNKKVSVNQNIYVMEILKRHGIQSTTNGFIMLNPFITLNGLKDSANFLLKVEQCTYWNLSQKIQLFPGINLTKDLKNMGLLLDTYKHTEVYAYKFKDPRVEVLAEALDFSREDIPTRENHLIRYVEILGSQLMDMVTNSDLLNDEEAEKLIKYKKSIDENRMEIFHHNLVFFAKAVDLALENWTTNGFLEIKRDYLEEMDSKLNKLNDNFEKFLKFLDFLVK</sequence>
<evidence type="ECO:0000256" key="4">
    <source>
        <dbReference type="ARBA" id="ARBA00022691"/>
    </source>
</evidence>
<dbReference type="GO" id="GO:0031419">
    <property type="term" value="F:cobalamin binding"/>
    <property type="evidence" value="ECO:0007669"/>
    <property type="project" value="InterPro"/>
</dbReference>
<dbReference type="SUPFAM" id="SSF102114">
    <property type="entry name" value="Radical SAM enzymes"/>
    <property type="match status" value="1"/>
</dbReference>
<dbReference type="InterPro" id="IPR006638">
    <property type="entry name" value="Elp3/MiaA/NifB-like_rSAM"/>
</dbReference>
<dbReference type="InterPro" id="IPR036724">
    <property type="entry name" value="Cobalamin-bd_sf"/>
</dbReference>
<evidence type="ECO:0000256" key="1">
    <source>
        <dbReference type="ARBA" id="ARBA00001966"/>
    </source>
</evidence>
<feature type="domain" description="Radical SAM core" evidence="9">
    <location>
        <begin position="189"/>
        <end position="433"/>
    </location>
</feature>
<evidence type="ECO:0000313" key="10">
    <source>
        <dbReference type="EMBL" id="OLN29405.1"/>
    </source>
</evidence>
<dbReference type="RefSeq" id="WP_075366041.1">
    <property type="nucleotide sequence ID" value="NZ_MLBF01000033.1"/>
</dbReference>
<evidence type="ECO:0000313" key="11">
    <source>
        <dbReference type="Proteomes" id="UP000186102"/>
    </source>
</evidence>
<comment type="caution">
    <text evidence="10">The sequence shown here is derived from an EMBL/GenBank/DDBJ whole genome shotgun (WGS) entry which is preliminary data.</text>
</comment>
<dbReference type="PANTHER" id="PTHR43409">
    <property type="entry name" value="ANAEROBIC MAGNESIUM-PROTOPORPHYRIN IX MONOMETHYL ESTER CYCLASE-RELATED"/>
    <property type="match status" value="1"/>
</dbReference>
<accession>A0A1Q8QPY5</accession>
<evidence type="ECO:0000256" key="6">
    <source>
        <dbReference type="ARBA" id="ARBA00023004"/>
    </source>
</evidence>
<dbReference type="AlphaFoldDB" id="A0A1Q8QPY5"/>
<name>A0A1Q8QPY5_9FIRM</name>
<reference evidence="10 11" key="1">
    <citation type="submission" date="2016-09" db="EMBL/GenBank/DDBJ databases">
        <title>Complete genome of Desulfosporosinus sp. OL.</title>
        <authorList>
            <person name="Mardanov A."/>
            <person name="Beletsky A."/>
            <person name="Panova A."/>
            <person name="Karnachuk O."/>
            <person name="Ravin N."/>
        </authorList>
    </citation>
    <scope>NUCLEOTIDE SEQUENCE [LARGE SCALE GENOMIC DNA]</scope>
    <source>
        <strain evidence="10 11">OL</strain>
    </source>
</reference>
<dbReference type="InterPro" id="IPR058240">
    <property type="entry name" value="rSAM_sf"/>
</dbReference>
<keyword evidence="5" id="KW-0479">Metal-binding</keyword>
<keyword evidence="3" id="KW-0808">Transferase</keyword>
<dbReference type="Pfam" id="PF04055">
    <property type="entry name" value="Radical_SAM"/>
    <property type="match status" value="1"/>
</dbReference>
<dbReference type="InterPro" id="IPR051198">
    <property type="entry name" value="BchE-like"/>
</dbReference>
<evidence type="ECO:0000259" key="9">
    <source>
        <dbReference type="PROSITE" id="PS51918"/>
    </source>
</evidence>
<dbReference type="PANTHER" id="PTHR43409:SF7">
    <property type="entry name" value="BLL1977 PROTEIN"/>
    <property type="match status" value="1"/>
</dbReference>
<dbReference type="InterPro" id="IPR034466">
    <property type="entry name" value="Methyltransferase_Class_B"/>
</dbReference>
<proteinExistence type="predicted"/>
<dbReference type="InterPro" id="IPR007197">
    <property type="entry name" value="rSAM"/>
</dbReference>
<dbReference type="CDD" id="cd01335">
    <property type="entry name" value="Radical_SAM"/>
    <property type="match status" value="1"/>
</dbReference>
<gene>
    <name evidence="10" type="ORF">DSOL_3581</name>
</gene>
<dbReference type="PROSITE" id="PS51332">
    <property type="entry name" value="B12_BINDING"/>
    <property type="match status" value="1"/>
</dbReference>
<protein>
    <submittedName>
        <fullName evidence="10">Radical SAM domain protein</fullName>
    </submittedName>
</protein>
<dbReference type="SFLD" id="SFLDG01123">
    <property type="entry name" value="methyltransferase_(Class_B)"/>
    <property type="match status" value="1"/>
</dbReference>
<dbReference type="SMART" id="SM00729">
    <property type="entry name" value="Elp3"/>
    <property type="match status" value="1"/>
</dbReference>
<keyword evidence="4" id="KW-0949">S-adenosyl-L-methionine</keyword>
<dbReference type="Proteomes" id="UP000186102">
    <property type="component" value="Unassembled WGS sequence"/>
</dbReference>
<dbReference type="GO" id="GO:0046872">
    <property type="term" value="F:metal ion binding"/>
    <property type="evidence" value="ECO:0007669"/>
    <property type="project" value="UniProtKB-KW"/>
</dbReference>
<evidence type="ECO:0000256" key="7">
    <source>
        <dbReference type="ARBA" id="ARBA00023014"/>
    </source>
</evidence>
<dbReference type="InterPro" id="IPR023404">
    <property type="entry name" value="rSAM_horseshoe"/>
</dbReference>
<dbReference type="CDD" id="cd02068">
    <property type="entry name" value="radical_SAM_B12_BD"/>
    <property type="match status" value="1"/>
</dbReference>
<organism evidence="10 11">
    <name type="scientific">Desulfosporosinus metallidurans</name>
    <dbReference type="NCBI Taxonomy" id="1888891"/>
    <lineage>
        <taxon>Bacteria</taxon>
        <taxon>Bacillati</taxon>
        <taxon>Bacillota</taxon>
        <taxon>Clostridia</taxon>
        <taxon>Eubacteriales</taxon>
        <taxon>Desulfitobacteriaceae</taxon>
        <taxon>Desulfosporosinus</taxon>
    </lineage>
</organism>
<evidence type="ECO:0000256" key="3">
    <source>
        <dbReference type="ARBA" id="ARBA00022679"/>
    </source>
</evidence>
<keyword evidence="11" id="KW-1185">Reference proteome</keyword>
<evidence type="ECO:0000256" key="5">
    <source>
        <dbReference type="ARBA" id="ARBA00022723"/>
    </source>
</evidence>
<keyword evidence="6" id="KW-0408">Iron</keyword>
<keyword evidence="2" id="KW-0489">Methyltransferase</keyword>
<evidence type="ECO:0000259" key="8">
    <source>
        <dbReference type="PROSITE" id="PS51332"/>
    </source>
</evidence>
<dbReference type="STRING" id="1888891.DSOL_3581"/>
<comment type="cofactor">
    <cofactor evidence="1">
        <name>[4Fe-4S] cluster</name>
        <dbReference type="ChEBI" id="CHEBI:49883"/>
    </cofactor>
</comment>
<dbReference type="PROSITE" id="PS51918">
    <property type="entry name" value="RADICAL_SAM"/>
    <property type="match status" value="1"/>
</dbReference>
<dbReference type="Gene3D" id="3.80.30.20">
    <property type="entry name" value="tm_1862 like domain"/>
    <property type="match status" value="1"/>
</dbReference>